<gene>
    <name evidence="2" type="ORF">HKW66_Vig0215460</name>
</gene>
<dbReference type="AlphaFoldDB" id="A0A8T0JDT8"/>
<dbReference type="EMBL" id="JABFOF010000011">
    <property type="protein sequence ID" value="KAG2371372.1"/>
    <property type="molecule type" value="Genomic_DNA"/>
</dbReference>
<feature type="region of interest" description="Disordered" evidence="1">
    <location>
        <begin position="1"/>
        <end position="33"/>
    </location>
</feature>
<sequence length="96" mass="9994">MSVQHLLLRSGSNYIRRMSGTPQKKKSNLPPKRGQIKAQIFSSLVDSVSSTISKTGESILNVFGKSGGDSGSASASSASTPTPSGYNSETNNSDVS</sequence>
<dbReference type="PANTHER" id="PTHR37721">
    <property type="entry name" value="OS05G0464200 PROTEIN"/>
    <property type="match status" value="1"/>
</dbReference>
<dbReference type="Proteomes" id="UP000743370">
    <property type="component" value="Unassembled WGS sequence"/>
</dbReference>
<feature type="region of interest" description="Disordered" evidence="1">
    <location>
        <begin position="62"/>
        <end position="96"/>
    </location>
</feature>
<feature type="compositionally biased region" description="Polar residues" evidence="1">
    <location>
        <begin position="86"/>
        <end position="96"/>
    </location>
</feature>
<accession>A0A8T0JDT8</accession>
<organism evidence="2 3">
    <name type="scientific">Phaseolus angularis</name>
    <name type="common">Azuki bean</name>
    <name type="synonym">Vigna angularis</name>
    <dbReference type="NCBI Taxonomy" id="3914"/>
    <lineage>
        <taxon>Eukaryota</taxon>
        <taxon>Viridiplantae</taxon>
        <taxon>Streptophyta</taxon>
        <taxon>Embryophyta</taxon>
        <taxon>Tracheophyta</taxon>
        <taxon>Spermatophyta</taxon>
        <taxon>Magnoliopsida</taxon>
        <taxon>eudicotyledons</taxon>
        <taxon>Gunneridae</taxon>
        <taxon>Pentapetalae</taxon>
        <taxon>rosids</taxon>
        <taxon>fabids</taxon>
        <taxon>Fabales</taxon>
        <taxon>Fabaceae</taxon>
        <taxon>Papilionoideae</taxon>
        <taxon>50 kb inversion clade</taxon>
        <taxon>NPAAA clade</taxon>
        <taxon>indigoferoid/millettioid clade</taxon>
        <taxon>Phaseoleae</taxon>
        <taxon>Vigna</taxon>
    </lineage>
</organism>
<dbReference type="PANTHER" id="PTHR37721:SF1">
    <property type="entry name" value="OS05G0464200 PROTEIN"/>
    <property type="match status" value="1"/>
</dbReference>
<evidence type="ECO:0000313" key="2">
    <source>
        <dbReference type="EMBL" id="KAG2371372.1"/>
    </source>
</evidence>
<feature type="compositionally biased region" description="Low complexity" evidence="1">
    <location>
        <begin position="71"/>
        <end position="85"/>
    </location>
</feature>
<comment type="caution">
    <text evidence="2">The sequence shown here is derived from an EMBL/GenBank/DDBJ whole genome shotgun (WGS) entry which is preliminary data.</text>
</comment>
<evidence type="ECO:0000256" key="1">
    <source>
        <dbReference type="SAM" id="MobiDB-lite"/>
    </source>
</evidence>
<protein>
    <submittedName>
        <fullName evidence="2">Uncharacterized protein</fullName>
    </submittedName>
</protein>
<reference evidence="2 3" key="1">
    <citation type="submission" date="2020-05" db="EMBL/GenBank/DDBJ databases">
        <title>Vigna angularis (adzuki bean) Var. LongXiaoDou No. 4 denovo assembly.</title>
        <authorList>
            <person name="Xiang H."/>
        </authorList>
    </citation>
    <scope>NUCLEOTIDE SEQUENCE [LARGE SCALE GENOMIC DNA]</scope>
    <source>
        <tissue evidence="2">Leaf</tissue>
    </source>
</reference>
<proteinExistence type="predicted"/>
<evidence type="ECO:0000313" key="3">
    <source>
        <dbReference type="Proteomes" id="UP000743370"/>
    </source>
</evidence>
<name>A0A8T0JDT8_PHAAN</name>